<dbReference type="PROSITE" id="PS51128">
    <property type="entry name" value="ZF_DKSA_2"/>
    <property type="match status" value="1"/>
</dbReference>
<dbReference type="GO" id="GO:0008270">
    <property type="term" value="F:zinc ion binding"/>
    <property type="evidence" value="ECO:0007669"/>
    <property type="project" value="UniProtKB-KW"/>
</dbReference>
<evidence type="ECO:0000259" key="5">
    <source>
        <dbReference type="Pfam" id="PF01258"/>
    </source>
</evidence>
<feature type="domain" description="Zinc finger DksA/TraR C4-type" evidence="5">
    <location>
        <begin position="79"/>
        <end position="106"/>
    </location>
</feature>
<accession>A0A2A9D4S1</accession>
<dbReference type="InterPro" id="IPR037187">
    <property type="entry name" value="DnaK_N"/>
</dbReference>
<organism evidence="6 7">
    <name type="scientific">Serinibacter salmoneus</name>
    <dbReference type="NCBI Taxonomy" id="556530"/>
    <lineage>
        <taxon>Bacteria</taxon>
        <taxon>Bacillati</taxon>
        <taxon>Actinomycetota</taxon>
        <taxon>Actinomycetes</taxon>
        <taxon>Micrococcales</taxon>
        <taxon>Beutenbergiaceae</taxon>
        <taxon>Serinibacter</taxon>
    </lineage>
</organism>
<dbReference type="OrthoDB" id="1121111at2"/>
<protein>
    <submittedName>
        <fullName evidence="6">TraR/DksA family transcriptional regulator</fullName>
    </submittedName>
</protein>
<dbReference type="PANTHER" id="PTHR33823">
    <property type="entry name" value="RNA POLYMERASE-BINDING TRANSCRIPTION FACTOR DKSA-RELATED"/>
    <property type="match status" value="1"/>
</dbReference>
<keyword evidence="7" id="KW-1185">Reference proteome</keyword>
<evidence type="ECO:0000313" key="7">
    <source>
        <dbReference type="Proteomes" id="UP000224915"/>
    </source>
</evidence>
<evidence type="ECO:0000256" key="4">
    <source>
        <dbReference type="PROSITE-ProRule" id="PRU00510"/>
    </source>
</evidence>
<dbReference type="AlphaFoldDB" id="A0A2A9D4S1"/>
<reference evidence="6 7" key="1">
    <citation type="submission" date="2017-10" db="EMBL/GenBank/DDBJ databases">
        <title>Sequencing the genomes of 1000 actinobacteria strains.</title>
        <authorList>
            <person name="Klenk H.-P."/>
        </authorList>
    </citation>
    <scope>NUCLEOTIDE SEQUENCE [LARGE SCALE GENOMIC DNA]</scope>
    <source>
        <strain evidence="6 7">DSM 21801</strain>
    </source>
</reference>
<name>A0A2A9D4S1_9MICO</name>
<evidence type="ECO:0000256" key="3">
    <source>
        <dbReference type="ARBA" id="ARBA00022833"/>
    </source>
</evidence>
<dbReference type="RefSeq" id="WP_098469769.1">
    <property type="nucleotide sequence ID" value="NZ_PDJD01000001.1"/>
</dbReference>
<dbReference type="Proteomes" id="UP000224915">
    <property type="component" value="Unassembled WGS sequence"/>
</dbReference>
<keyword evidence="2" id="KW-0863">Zinc-finger</keyword>
<dbReference type="PANTHER" id="PTHR33823:SF4">
    <property type="entry name" value="GENERAL STRESS PROTEIN 16O"/>
    <property type="match status" value="1"/>
</dbReference>
<evidence type="ECO:0000256" key="2">
    <source>
        <dbReference type="ARBA" id="ARBA00022771"/>
    </source>
</evidence>
<sequence length="109" mass="11857">MDLRERLEALREDLLARLVALGASREQIVEAAQGANIDDEHDPEGATIAFEREQVRALSRGTTAQLAQVEAALIRMAEGTYGVCEVCGESIPEGRLEARPTASRCVRHA</sequence>
<dbReference type="EMBL" id="PDJD01000001">
    <property type="protein sequence ID" value="PFG20850.1"/>
    <property type="molecule type" value="Genomic_DNA"/>
</dbReference>
<gene>
    <name evidence="6" type="ORF">ATL40_2465</name>
</gene>
<dbReference type="InterPro" id="IPR000962">
    <property type="entry name" value="Znf_DskA_TraR"/>
</dbReference>
<dbReference type="Gene3D" id="1.20.120.910">
    <property type="entry name" value="DksA, coiled-coil domain"/>
    <property type="match status" value="1"/>
</dbReference>
<proteinExistence type="predicted"/>
<feature type="zinc finger region" description="dksA C4-type" evidence="4">
    <location>
        <begin position="84"/>
        <end position="108"/>
    </location>
</feature>
<comment type="caution">
    <text evidence="6">The sequence shown here is derived from an EMBL/GenBank/DDBJ whole genome shotgun (WGS) entry which is preliminary data.</text>
</comment>
<dbReference type="Pfam" id="PF01258">
    <property type="entry name" value="zf-dskA_traR"/>
    <property type="match status" value="1"/>
</dbReference>
<keyword evidence="3" id="KW-0862">Zinc</keyword>
<keyword evidence="1" id="KW-0479">Metal-binding</keyword>
<evidence type="ECO:0000256" key="1">
    <source>
        <dbReference type="ARBA" id="ARBA00022723"/>
    </source>
</evidence>
<dbReference type="SUPFAM" id="SSF57716">
    <property type="entry name" value="Glucocorticoid receptor-like (DNA-binding domain)"/>
    <property type="match status" value="1"/>
</dbReference>
<dbReference type="SUPFAM" id="SSF109635">
    <property type="entry name" value="DnaK suppressor protein DksA, alpha-hairpin domain"/>
    <property type="match status" value="1"/>
</dbReference>
<evidence type="ECO:0000313" key="6">
    <source>
        <dbReference type="EMBL" id="PFG20850.1"/>
    </source>
</evidence>